<reference evidence="1" key="1">
    <citation type="submission" date="2022-04" db="EMBL/GenBank/DDBJ databases">
        <authorList>
            <person name="Ren T."/>
        </authorList>
    </citation>
    <scope>NUCLEOTIDE SEQUENCE</scope>
    <source>
        <strain evidence="1">F63249</strain>
    </source>
</reference>
<dbReference type="PANTHER" id="PTHR43737:SF1">
    <property type="entry name" value="DUF1501 DOMAIN-CONTAINING PROTEIN"/>
    <property type="match status" value="1"/>
</dbReference>
<name>A0ABT0H7T6_9FLAO</name>
<dbReference type="PANTHER" id="PTHR43737">
    <property type="entry name" value="BLL7424 PROTEIN"/>
    <property type="match status" value="1"/>
</dbReference>
<proteinExistence type="predicted"/>
<comment type="caution">
    <text evidence="1">The sequence shown here is derived from an EMBL/GenBank/DDBJ whole genome shotgun (WGS) entry which is preliminary data.</text>
</comment>
<organism evidence="1 2">
    <name type="scientific">Psychroserpens algicola</name>
    <dbReference type="NCBI Taxonomy" id="1719034"/>
    <lineage>
        <taxon>Bacteria</taxon>
        <taxon>Pseudomonadati</taxon>
        <taxon>Bacteroidota</taxon>
        <taxon>Flavobacteriia</taxon>
        <taxon>Flavobacteriales</taxon>
        <taxon>Flavobacteriaceae</taxon>
        <taxon>Psychroserpens</taxon>
    </lineage>
</organism>
<keyword evidence="2" id="KW-1185">Reference proteome</keyword>
<evidence type="ECO:0000313" key="2">
    <source>
        <dbReference type="Proteomes" id="UP001203687"/>
    </source>
</evidence>
<protein>
    <submittedName>
        <fullName evidence="1">DUF1501 domain-containing protein</fullName>
    </submittedName>
</protein>
<dbReference type="EMBL" id="JALPQF010000005">
    <property type="protein sequence ID" value="MCK8480267.1"/>
    <property type="molecule type" value="Genomic_DNA"/>
</dbReference>
<dbReference type="Pfam" id="PF07394">
    <property type="entry name" value="DUF1501"/>
    <property type="match status" value="1"/>
</dbReference>
<accession>A0ABT0H7T6</accession>
<evidence type="ECO:0000313" key="1">
    <source>
        <dbReference type="EMBL" id="MCK8480267.1"/>
    </source>
</evidence>
<sequence>MDRRHFLKQSSLASSLFFVPSFIKAFENFSASSLGYKRLVIIQLSGGNDGLNTVIPFNNDTYYRNRPKIAIPKTDVLRLTDELGFHNSLLPLKTLYDAGQLTIINNVGYPNPNRSHFRATDIWQTGSGAHQYIQTGWIGRYLDAYGNKPYNAIEIDDSLSLALKGKQTHGIATTNPEVLFRTSQDPYFKNVLKHYKDEHLSEHNLGYLYKTMISAESSATYIFEKHKTASSTQEYPKNTFANQLKTTSRLISSGIETKVFYASLGGFDTHAGQLNSQSRLLKIYADSIQAFVKDLKQQGTFNDTLILTFSEFGRRVKQNAANGTDHGAASNLFVIGNQLKTPGFYNELASLSDLDSNGDLKYTVDFRSVYATVLDKWLAVEDDAILNGSFQKLNFI</sequence>
<dbReference type="InterPro" id="IPR010869">
    <property type="entry name" value="DUF1501"/>
</dbReference>
<dbReference type="Proteomes" id="UP001203687">
    <property type="component" value="Unassembled WGS sequence"/>
</dbReference>
<dbReference type="RefSeq" id="WP_248412423.1">
    <property type="nucleotide sequence ID" value="NZ_JALPQF010000005.1"/>
</dbReference>
<gene>
    <name evidence="1" type="ORF">MUY34_06515</name>
</gene>